<reference evidence="4" key="1">
    <citation type="submission" date="2016-10" db="EMBL/GenBank/DDBJ databases">
        <authorList>
            <person name="Varghese N."/>
            <person name="Submissions S."/>
        </authorList>
    </citation>
    <scope>NUCLEOTIDE SEQUENCE [LARGE SCALE GENOMIC DNA]</scope>
    <source>
        <strain evidence="4">DSM 24450</strain>
    </source>
</reference>
<dbReference type="OrthoDB" id="2634655at2"/>
<evidence type="ECO:0000313" key="4">
    <source>
        <dbReference type="Proteomes" id="UP000199312"/>
    </source>
</evidence>
<dbReference type="GO" id="GO:0016787">
    <property type="term" value="F:hydrolase activity"/>
    <property type="evidence" value="ECO:0007669"/>
    <property type="project" value="InterPro"/>
</dbReference>
<dbReference type="Gene3D" id="2.60.120.560">
    <property type="entry name" value="Exo-inulinase, domain 1"/>
    <property type="match status" value="1"/>
</dbReference>
<feature type="chain" id="PRO_5011619315" description="3-keto-alpha-glucoside-1,2-lyase/3-keto-2-hydroxy-glucal hydratase domain-containing protein" evidence="1">
    <location>
        <begin position="20"/>
        <end position="357"/>
    </location>
</feature>
<dbReference type="STRING" id="593133.SAMN04488006_2646"/>
<sequence length="357" mass="41456">MKELLYLLISLLGFQFATAQNISTKIEMIPSQWDVPDSALFEKFDNRETLVLKDGRATVKNQNFTIGTIEVDVYANSKRSFAGISFREHNDNLEEVYMRMHKSNQVDAVQYTPMFNNESNWQLYREYQAKVSFKDYGWNTLRIDVYRHNAEVFVNNVKVMIVDRLRTNQGEGEIGLWALFGNRFSNFRVTHKDVSEKSSTVRIPVNDTNIITNWDITKAFLYEEEKLNFEDFSQDIYTNVSTEESGLLPISKYVRKTSAGSFEQNNENYIVASTTIYSEKRKVQLFSFDYSDKIIVYLNGKPYFSGNNAFRQKGVQYMGHMEINTNKLYLPLEKGTNEIHCVVIDKANGWGLMAKLE</sequence>
<keyword evidence="1" id="KW-0732">Signal</keyword>
<evidence type="ECO:0000256" key="1">
    <source>
        <dbReference type="SAM" id="SignalP"/>
    </source>
</evidence>
<dbReference type="RefSeq" id="WP_090227900.1">
    <property type="nucleotide sequence ID" value="NZ_FOZP01000007.1"/>
</dbReference>
<organism evidence="3 4">
    <name type="scientific">Lutibacter maritimus</name>
    <dbReference type="NCBI Taxonomy" id="593133"/>
    <lineage>
        <taxon>Bacteria</taxon>
        <taxon>Pseudomonadati</taxon>
        <taxon>Bacteroidota</taxon>
        <taxon>Flavobacteriia</taxon>
        <taxon>Flavobacteriales</taxon>
        <taxon>Flavobacteriaceae</taxon>
        <taxon>Lutibacter</taxon>
    </lineage>
</organism>
<feature type="domain" description="3-keto-alpha-glucoside-1,2-lyase/3-keto-2-hydroxy-glucal hydratase" evidence="2">
    <location>
        <begin position="50"/>
        <end position="188"/>
    </location>
</feature>
<gene>
    <name evidence="3" type="ORF">SAMN04488006_2646</name>
</gene>
<accession>A0A1I6RYW2</accession>
<protein>
    <recommendedName>
        <fullName evidence="2">3-keto-alpha-glucoside-1,2-lyase/3-keto-2-hydroxy-glucal hydratase domain-containing protein</fullName>
    </recommendedName>
</protein>
<dbReference type="EMBL" id="FOZP01000007">
    <property type="protein sequence ID" value="SFS69678.1"/>
    <property type="molecule type" value="Genomic_DNA"/>
</dbReference>
<dbReference type="InterPro" id="IPR010496">
    <property type="entry name" value="AL/BT2_dom"/>
</dbReference>
<evidence type="ECO:0000313" key="3">
    <source>
        <dbReference type="EMBL" id="SFS69678.1"/>
    </source>
</evidence>
<evidence type="ECO:0000259" key="2">
    <source>
        <dbReference type="Pfam" id="PF06439"/>
    </source>
</evidence>
<dbReference type="AlphaFoldDB" id="A0A1I6RYW2"/>
<dbReference type="Proteomes" id="UP000199312">
    <property type="component" value="Unassembled WGS sequence"/>
</dbReference>
<feature type="signal peptide" evidence="1">
    <location>
        <begin position="1"/>
        <end position="19"/>
    </location>
</feature>
<proteinExistence type="predicted"/>
<dbReference type="Pfam" id="PF06439">
    <property type="entry name" value="3keto-disac_hyd"/>
    <property type="match status" value="1"/>
</dbReference>
<name>A0A1I6RYW2_9FLAO</name>
<keyword evidence="4" id="KW-1185">Reference proteome</keyword>